<keyword evidence="6" id="KW-1185">Reference proteome</keyword>
<sequence length="315" mass="34778">MDKYEQRRKALRALVDGLGRGGISAVAQKIGKESSYVSRMLYPEGKNGKKRIGEDTVELLQKAYPEFFRHLASTADVQLTMALGKRIRHYREKAGLTLEELSERSGVDVGTISALENRDSSRSKYATAIARGLGMTLEMLEKEGEDFDVKTLLTGSMEPAPAPVGVPLYTREAPPDGYVRLPVMAEASAGAGRAPLLEAVRPVDVLESYIRQKLNANPRNLEVLTARGNSMTGLIEDGDIMFVMPTKEFTEDGIYILTLDEFVRVKRLSISMASGSVVIESNDGRRPEEVPLKEASYRLHIQGRVVGSWSIRSFP</sequence>
<reference evidence="6" key="1">
    <citation type="journal article" date="2019" name="Int. J. Syst. Evol. Microbiol.">
        <title>The Global Catalogue of Microorganisms (GCM) 10K type strain sequencing project: providing services to taxonomists for standard genome sequencing and annotation.</title>
        <authorList>
            <consortium name="The Broad Institute Genomics Platform"/>
            <consortium name="The Broad Institute Genome Sequencing Center for Infectious Disease"/>
            <person name="Wu L."/>
            <person name="Ma J."/>
        </authorList>
    </citation>
    <scope>NUCLEOTIDE SEQUENCE [LARGE SCALE GENOMIC DNA]</scope>
    <source>
        <strain evidence="6">CCUG 62793</strain>
    </source>
</reference>
<gene>
    <name evidence="5" type="ORF">ACFSPV_07110</name>
</gene>
<accession>A0ABW5EJX7</accession>
<evidence type="ECO:0000256" key="3">
    <source>
        <dbReference type="ARBA" id="ARBA00023163"/>
    </source>
</evidence>
<dbReference type="InterPro" id="IPR010982">
    <property type="entry name" value="Lambda_DNA-bd_dom_sf"/>
</dbReference>
<dbReference type="SUPFAM" id="SSF51306">
    <property type="entry name" value="LexA/Signal peptidase"/>
    <property type="match status" value="1"/>
</dbReference>
<dbReference type="CDD" id="cd00093">
    <property type="entry name" value="HTH_XRE"/>
    <property type="match status" value="1"/>
</dbReference>
<dbReference type="PANTHER" id="PTHR40661">
    <property type="match status" value="1"/>
</dbReference>
<dbReference type="InterPro" id="IPR015927">
    <property type="entry name" value="Peptidase_S24_S26A/B/C"/>
</dbReference>
<protein>
    <submittedName>
        <fullName evidence="5">XRE family transcriptional regulator</fullName>
    </submittedName>
</protein>
<dbReference type="PANTHER" id="PTHR40661:SF3">
    <property type="entry name" value="FELS-1 PROPHAGE TRANSCRIPTIONAL REGULATOR"/>
    <property type="match status" value="1"/>
</dbReference>
<keyword evidence="3" id="KW-0804">Transcription</keyword>
<evidence type="ECO:0000256" key="1">
    <source>
        <dbReference type="ARBA" id="ARBA00023015"/>
    </source>
</evidence>
<evidence type="ECO:0000259" key="4">
    <source>
        <dbReference type="PROSITE" id="PS50943"/>
    </source>
</evidence>
<dbReference type="RefSeq" id="WP_310636049.1">
    <property type="nucleotide sequence ID" value="NZ_JBHSIH010000001.1"/>
</dbReference>
<keyword evidence="1" id="KW-0805">Transcription regulation</keyword>
<evidence type="ECO:0000256" key="2">
    <source>
        <dbReference type="ARBA" id="ARBA00023125"/>
    </source>
</evidence>
<dbReference type="InterPro" id="IPR036286">
    <property type="entry name" value="LexA/Signal_pep-like_sf"/>
</dbReference>
<dbReference type="Pfam" id="PF01381">
    <property type="entry name" value="HTH_3"/>
    <property type="match status" value="1"/>
</dbReference>
<dbReference type="InterPro" id="IPR039418">
    <property type="entry name" value="LexA-like"/>
</dbReference>
<dbReference type="Proteomes" id="UP001597287">
    <property type="component" value="Unassembled WGS sequence"/>
</dbReference>
<dbReference type="EMBL" id="JBHUIG010000004">
    <property type="protein sequence ID" value="MFD2318465.1"/>
    <property type="molecule type" value="Genomic_DNA"/>
</dbReference>
<keyword evidence="2" id="KW-0238">DNA-binding</keyword>
<proteinExistence type="predicted"/>
<evidence type="ECO:0000313" key="5">
    <source>
        <dbReference type="EMBL" id="MFD2318465.1"/>
    </source>
</evidence>
<dbReference type="SUPFAM" id="SSF47413">
    <property type="entry name" value="lambda repressor-like DNA-binding domains"/>
    <property type="match status" value="1"/>
</dbReference>
<comment type="caution">
    <text evidence="5">The sequence shown here is derived from an EMBL/GenBank/DDBJ whole genome shotgun (WGS) entry which is preliminary data.</text>
</comment>
<dbReference type="Gene3D" id="2.10.109.10">
    <property type="entry name" value="Umud Fragment, subunit A"/>
    <property type="match status" value="1"/>
</dbReference>
<dbReference type="InterPro" id="IPR001387">
    <property type="entry name" value="Cro/C1-type_HTH"/>
</dbReference>
<dbReference type="Gene3D" id="1.10.260.40">
    <property type="entry name" value="lambda repressor-like DNA-binding domains"/>
    <property type="match status" value="1"/>
</dbReference>
<dbReference type="PROSITE" id="PS50943">
    <property type="entry name" value="HTH_CROC1"/>
    <property type="match status" value="1"/>
</dbReference>
<feature type="domain" description="HTH cro/C1-type" evidence="4">
    <location>
        <begin position="87"/>
        <end position="140"/>
    </location>
</feature>
<organism evidence="5 6">
    <name type="scientific">Delftia deserti</name>
    <dbReference type="NCBI Taxonomy" id="1651218"/>
    <lineage>
        <taxon>Bacteria</taxon>
        <taxon>Pseudomonadati</taxon>
        <taxon>Pseudomonadota</taxon>
        <taxon>Betaproteobacteria</taxon>
        <taxon>Burkholderiales</taxon>
        <taxon>Comamonadaceae</taxon>
        <taxon>Delftia</taxon>
    </lineage>
</organism>
<evidence type="ECO:0000313" key="6">
    <source>
        <dbReference type="Proteomes" id="UP001597287"/>
    </source>
</evidence>
<dbReference type="SMART" id="SM00530">
    <property type="entry name" value="HTH_XRE"/>
    <property type="match status" value="1"/>
</dbReference>
<dbReference type="Pfam" id="PF00717">
    <property type="entry name" value="Peptidase_S24"/>
    <property type="match status" value="1"/>
</dbReference>
<name>A0ABW5EJX7_9BURK</name>
<dbReference type="CDD" id="cd06529">
    <property type="entry name" value="S24_LexA-like"/>
    <property type="match status" value="1"/>
</dbReference>